<evidence type="ECO:0000259" key="10">
    <source>
        <dbReference type="PROSITE" id="PS50929"/>
    </source>
</evidence>
<dbReference type="OrthoDB" id="6500128at2759"/>
<feature type="transmembrane region" description="Helical" evidence="9">
    <location>
        <begin position="196"/>
        <end position="214"/>
    </location>
</feature>
<dbReference type="PANTHER" id="PTHR24223:SF456">
    <property type="entry name" value="MULTIDRUG RESISTANCE-ASSOCIATED PROTEIN LETHAL(2)03659"/>
    <property type="match status" value="1"/>
</dbReference>
<feature type="transmembrane region" description="Helical" evidence="9">
    <location>
        <begin position="343"/>
        <end position="362"/>
    </location>
</feature>
<dbReference type="InterPro" id="IPR050173">
    <property type="entry name" value="ABC_transporter_C-like"/>
</dbReference>
<evidence type="ECO:0000256" key="6">
    <source>
        <dbReference type="ARBA" id="ARBA00022840"/>
    </source>
</evidence>
<dbReference type="InterPro" id="IPR011527">
    <property type="entry name" value="ABC1_TM_dom"/>
</dbReference>
<evidence type="ECO:0000313" key="12">
    <source>
        <dbReference type="Proteomes" id="UP000663852"/>
    </source>
</evidence>
<dbReference type="InterPro" id="IPR044746">
    <property type="entry name" value="ABCC_6TM_D1"/>
</dbReference>
<organism evidence="11 12">
    <name type="scientific">Adineta ricciae</name>
    <name type="common">Rotifer</name>
    <dbReference type="NCBI Taxonomy" id="249248"/>
    <lineage>
        <taxon>Eukaryota</taxon>
        <taxon>Metazoa</taxon>
        <taxon>Spiralia</taxon>
        <taxon>Gnathifera</taxon>
        <taxon>Rotifera</taxon>
        <taxon>Eurotatoria</taxon>
        <taxon>Bdelloidea</taxon>
        <taxon>Adinetida</taxon>
        <taxon>Adinetidae</taxon>
        <taxon>Adineta</taxon>
    </lineage>
</organism>
<evidence type="ECO:0000313" key="11">
    <source>
        <dbReference type="EMBL" id="CAF1476452.1"/>
    </source>
</evidence>
<feature type="transmembrane region" description="Helical" evidence="9">
    <location>
        <begin position="113"/>
        <end position="133"/>
    </location>
</feature>
<evidence type="ECO:0000256" key="5">
    <source>
        <dbReference type="ARBA" id="ARBA00022741"/>
    </source>
</evidence>
<sequence length="497" mass="59139">MNDDLYENANYCSKVFFSWIDVLFKKRRAKGTIELNDLSKIPSNLHSSNLIDKLEINWSNQLSLLEITRKTIQWKMIFLGICLLIKEIFNISQPLLLIFLMDYFHPCSQMSLWKAWSFAISMILVAFLSSFLFNQAYYHLLKLSLEMRIAYQGLIFRKILRLSSFQLNEVNSGKITNLLSNDACQIEMALLFFHHLWLSPIEIILIVYFFWYFIKSLSLIAIGYTVLLLLIQMLFSRIFLHYQNQILQKTDERIKIMSEIIKSMRIIKMYTWQIPMENQIHRIRKNELIQYGYRLIYESIQLIFQQTYIVLTFYMIYSLMWFFDMEFNPKFFALASCLLSYMRTPIVEFFSIAIKAFVNYLAAQKRIQNFLLLDEIYREKQIISSSIEENRSINVYCNLKNAQWSKDSPFCVDSIVTDELIQRTIREKFQQSTVLTVAHRLRTIIDNQRILVLHHGRLVEFDTPKNLLSNPNSYFSSLVEQTGPLESKFLRDFVFQN</sequence>
<accession>A0A815REG8</accession>
<dbReference type="PANTHER" id="PTHR24223">
    <property type="entry name" value="ATP-BINDING CASSETTE SUB-FAMILY C"/>
    <property type="match status" value="1"/>
</dbReference>
<reference evidence="11" key="1">
    <citation type="submission" date="2021-02" db="EMBL/GenBank/DDBJ databases">
        <authorList>
            <person name="Nowell W R."/>
        </authorList>
    </citation>
    <scope>NUCLEOTIDE SEQUENCE</scope>
</reference>
<comment type="subcellular location">
    <subcellularLocation>
        <location evidence="1">Membrane</location>
        <topology evidence="1">Multi-pass membrane protein</topology>
    </subcellularLocation>
</comment>
<dbReference type="SUPFAM" id="SSF52540">
    <property type="entry name" value="P-loop containing nucleoside triphosphate hydrolases"/>
    <property type="match status" value="1"/>
</dbReference>
<feature type="transmembrane region" description="Helical" evidence="9">
    <location>
        <begin position="77"/>
        <end position="101"/>
    </location>
</feature>
<protein>
    <recommendedName>
        <fullName evidence="10">ABC transmembrane type-1 domain-containing protein</fullName>
    </recommendedName>
</protein>
<feature type="domain" description="ABC transmembrane type-1" evidence="10">
    <location>
        <begin position="77"/>
        <end position="351"/>
    </location>
</feature>
<dbReference type="Gene3D" id="3.40.50.300">
    <property type="entry name" value="P-loop containing nucleotide triphosphate hydrolases"/>
    <property type="match status" value="1"/>
</dbReference>
<dbReference type="Gene3D" id="1.20.1560.10">
    <property type="entry name" value="ABC transporter type 1, transmembrane domain"/>
    <property type="match status" value="1"/>
</dbReference>
<evidence type="ECO:0000256" key="9">
    <source>
        <dbReference type="SAM" id="Phobius"/>
    </source>
</evidence>
<evidence type="ECO:0000256" key="2">
    <source>
        <dbReference type="ARBA" id="ARBA00009726"/>
    </source>
</evidence>
<evidence type="ECO:0000256" key="4">
    <source>
        <dbReference type="ARBA" id="ARBA00022692"/>
    </source>
</evidence>
<keyword evidence="8 9" id="KW-0472">Membrane</keyword>
<dbReference type="GO" id="GO:0140359">
    <property type="term" value="F:ABC-type transporter activity"/>
    <property type="evidence" value="ECO:0007669"/>
    <property type="project" value="InterPro"/>
</dbReference>
<dbReference type="Proteomes" id="UP000663852">
    <property type="component" value="Unassembled WGS sequence"/>
</dbReference>
<feature type="transmembrane region" description="Helical" evidence="9">
    <location>
        <begin position="220"/>
        <end position="240"/>
    </location>
</feature>
<dbReference type="PROSITE" id="PS50929">
    <property type="entry name" value="ABC_TM1F"/>
    <property type="match status" value="1"/>
</dbReference>
<dbReference type="GO" id="GO:0016020">
    <property type="term" value="C:membrane"/>
    <property type="evidence" value="ECO:0007669"/>
    <property type="project" value="UniProtKB-SubCell"/>
</dbReference>
<name>A0A815REG8_ADIRI</name>
<dbReference type="CDD" id="cd18579">
    <property type="entry name" value="ABC_6TM_ABCC_D1"/>
    <property type="match status" value="1"/>
</dbReference>
<evidence type="ECO:0000256" key="3">
    <source>
        <dbReference type="ARBA" id="ARBA00022448"/>
    </source>
</evidence>
<keyword evidence="7 9" id="KW-1133">Transmembrane helix</keyword>
<proteinExistence type="inferred from homology"/>
<comment type="caution">
    <text evidence="11">The sequence shown here is derived from an EMBL/GenBank/DDBJ whole genome shotgun (WGS) entry which is preliminary data.</text>
</comment>
<comment type="similarity">
    <text evidence="2">Belongs to the ABC transporter superfamily. ABCC family. Conjugate transporter (TC 3.A.1.208) subfamily.</text>
</comment>
<evidence type="ECO:0000256" key="7">
    <source>
        <dbReference type="ARBA" id="ARBA00022989"/>
    </source>
</evidence>
<keyword evidence="4 9" id="KW-0812">Transmembrane</keyword>
<evidence type="ECO:0000256" key="8">
    <source>
        <dbReference type="ARBA" id="ARBA00023136"/>
    </source>
</evidence>
<dbReference type="GO" id="GO:0005524">
    <property type="term" value="F:ATP binding"/>
    <property type="evidence" value="ECO:0007669"/>
    <property type="project" value="UniProtKB-KW"/>
</dbReference>
<gene>
    <name evidence="11" type="ORF">EDS130_LOCUS41147</name>
</gene>
<dbReference type="EMBL" id="CAJNOJ010000527">
    <property type="protein sequence ID" value="CAF1476452.1"/>
    <property type="molecule type" value="Genomic_DNA"/>
</dbReference>
<dbReference type="SUPFAM" id="SSF90123">
    <property type="entry name" value="ABC transporter transmembrane region"/>
    <property type="match status" value="1"/>
</dbReference>
<keyword evidence="6" id="KW-0067">ATP-binding</keyword>
<evidence type="ECO:0000256" key="1">
    <source>
        <dbReference type="ARBA" id="ARBA00004141"/>
    </source>
</evidence>
<dbReference type="InterPro" id="IPR027417">
    <property type="entry name" value="P-loop_NTPase"/>
</dbReference>
<dbReference type="AlphaFoldDB" id="A0A815REG8"/>
<keyword evidence="5" id="KW-0547">Nucleotide-binding</keyword>
<keyword evidence="3" id="KW-0813">Transport</keyword>
<feature type="transmembrane region" description="Helical" evidence="9">
    <location>
        <begin position="302"/>
        <end position="323"/>
    </location>
</feature>
<dbReference type="InterPro" id="IPR036640">
    <property type="entry name" value="ABC1_TM_sf"/>
</dbReference>
<dbReference type="Pfam" id="PF00664">
    <property type="entry name" value="ABC_membrane"/>
    <property type="match status" value="1"/>
</dbReference>